<accession>A0A4Z9E8C1</accession>
<protein>
    <submittedName>
        <fullName evidence="1">Uncharacterized protein</fullName>
    </submittedName>
</protein>
<organism evidence="1">
    <name type="scientific">Salmonella enterica subsp. enterica serovar Haifa</name>
    <dbReference type="NCBI Taxonomy" id="192956"/>
    <lineage>
        <taxon>Bacteria</taxon>
        <taxon>Pseudomonadati</taxon>
        <taxon>Pseudomonadota</taxon>
        <taxon>Gammaproteobacteria</taxon>
        <taxon>Enterobacterales</taxon>
        <taxon>Enterobacteriaceae</taxon>
        <taxon>Salmonella</taxon>
    </lineage>
</organism>
<comment type="caution">
    <text evidence="1">The sequence shown here is derived from an EMBL/GenBank/DDBJ whole genome shotgun (WGS) entry which is preliminary data.</text>
</comment>
<sequence length="260" mass="29749">MATDSWVTIGGFLASSCSAIAAIYAVKQSVLQRTISIKPELIIKDIELKTIYIDKSIFPCKTFDLNAEYDIDIPVLNIGLGTALNIKYQWLFEYNKHIASCGFVKLEDHPIYSKQSVAKFTKGVFYEDNDENQYHNYDFFNNGFMKPYSIPKVNKEIEYIMPITQNPEVVSIKLPSLIPMLLITEADQTNSLTDIMLEPIKFGKLKITYEDISGTKKNIQLDITMRMISFQSTGEHGPESVFKINFHRSEKKSKFIHLFS</sequence>
<gene>
    <name evidence="1" type="ORF">BW885_04115</name>
</gene>
<evidence type="ECO:0000313" key="1">
    <source>
        <dbReference type="EMBL" id="EBW9026282.1"/>
    </source>
</evidence>
<proteinExistence type="predicted"/>
<dbReference type="RefSeq" id="WP_021293741.1">
    <property type="nucleotide sequence ID" value="NZ_MXVS01000002.1"/>
</dbReference>
<reference evidence="1" key="1">
    <citation type="submission" date="2018-07" db="EMBL/GenBank/DDBJ databases">
        <authorList>
            <consortium name="GenomeTrakr network: Whole genome sequencing for foodborne pathogen traceback"/>
        </authorList>
    </citation>
    <scope>NUCLEOTIDE SEQUENCE</scope>
    <source>
        <strain evidence="1">HIY0266</strain>
    </source>
</reference>
<dbReference type="EMBL" id="AAHJPF010000002">
    <property type="protein sequence ID" value="EBW9026282.1"/>
    <property type="molecule type" value="Genomic_DNA"/>
</dbReference>
<dbReference type="AlphaFoldDB" id="A0A4Z9E8C1"/>
<name>A0A4Z9E8C1_SALET</name>